<name>A0A2G9Z9I6_9BACT</name>
<organism evidence="1 2">
    <name type="scientific">Candidatus Jorgensenbacteria bacterium CG23_combo_of_CG06-09_8_20_14_all_54_14</name>
    <dbReference type="NCBI Taxonomy" id="1974595"/>
    <lineage>
        <taxon>Bacteria</taxon>
        <taxon>Candidatus Joergenseniibacteriota</taxon>
    </lineage>
</organism>
<protein>
    <recommendedName>
        <fullName evidence="3">CdiI immunity protein domain-containing protein</fullName>
    </recommendedName>
</protein>
<proteinExistence type="predicted"/>
<evidence type="ECO:0008006" key="3">
    <source>
        <dbReference type="Google" id="ProtNLM"/>
    </source>
</evidence>
<gene>
    <name evidence="1" type="ORF">COX26_01960</name>
</gene>
<dbReference type="Proteomes" id="UP000228812">
    <property type="component" value="Unassembled WGS sequence"/>
</dbReference>
<dbReference type="EMBL" id="PCRZ01000034">
    <property type="protein sequence ID" value="PIP29813.1"/>
    <property type="molecule type" value="Genomic_DNA"/>
</dbReference>
<evidence type="ECO:0000313" key="1">
    <source>
        <dbReference type="EMBL" id="PIP29813.1"/>
    </source>
</evidence>
<comment type="caution">
    <text evidence="1">The sequence shown here is derived from an EMBL/GenBank/DDBJ whole genome shotgun (WGS) entry which is preliminary data.</text>
</comment>
<sequence length="97" mass="11296">MESLIDFLKEIGLSLDMVGFYQDFFEAIPWKNAETKQKTIDDFIMTLKQILEVKPKSELKELLEIKARGLESFVLGDLDNHKKAINDFFNFLKNHTA</sequence>
<reference evidence="1 2" key="1">
    <citation type="submission" date="2017-09" db="EMBL/GenBank/DDBJ databases">
        <title>Depth-based differentiation of microbial function through sediment-hosted aquifers and enrichment of novel symbionts in the deep terrestrial subsurface.</title>
        <authorList>
            <person name="Probst A.J."/>
            <person name="Ladd B."/>
            <person name="Jarett J.K."/>
            <person name="Geller-Mcgrath D.E."/>
            <person name="Sieber C.M."/>
            <person name="Emerson J.B."/>
            <person name="Anantharaman K."/>
            <person name="Thomas B.C."/>
            <person name="Malmstrom R."/>
            <person name="Stieglmeier M."/>
            <person name="Klingl A."/>
            <person name="Woyke T."/>
            <person name="Ryan C.M."/>
            <person name="Banfield J.F."/>
        </authorList>
    </citation>
    <scope>NUCLEOTIDE SEQUENCE [LARGE SCALE GENOMIC DNA]</scope>
    <source>
        <strain evidence="1">CG23_combo_of_CG06-09_8_20_14_all_54_14</strain>
    </source>
</reference>
<evidence type="ECO:0000313" key="2">
    <source>
        <dbReference type="Proteomes" id="UP000228812"/>
    </source>
</evidence>
<accession>A0A2G9Z9I6</accession>
<dbReference type="AlphaFoldDB" id="A0A2G9Z9I6"/>